<evidence type="ECO:0000313" key="2">
    <source>
        <dbReference type="Proteomes" id="UP000789920"/>
    </source>
</evidence>
<comment type="caution">
    <text evidence="1">The sequence shown here is derived from an EMBL/GenBank/DDBJ whole genome shotgun (WGS) entry which is preliminary data.</text>
</comment>
<gene>
    <name evidence="1" type="ORF">RPERSI_LOCUS25648</name>
</gene>
<sequence>VAVKKLYLSPNNVSKSDIETIIKEVETLKKLQNRHIIQYYGVYSGDQEILIIMDYAENGTLTKFINDNKDKEHD</sequence>
<dbReference type="EMBL" id="CAJVQC010085254">
    <property type="protein sequence ID" value="CAG8821716.1"/>
    <property type="molecule type" value="Genomic_DNA"/>
</dbReference>
<accession>A0ACA9S1D1</accession>
<dbReference type="Proteomes" id="UP000789920">
    <property type="component" value="Unassembled WGS sequence"/>
</dbReference>
<name>A0ACA9S1D1_9GLOM</name>
<keyword evidence="2" id="KW-1185">Reference proteome</keyword>
<organism evidence="1 2">
    <name type="scientific">Racocetra persica</name>
    <dbReference type="NCBI Taxonomy" id="160502"/>
    <lineage>
        <taxon>Eukaryota</taxon>
        <taxon>Fungi</taxon>
        <taxon>Fungi incertae sedis</taxon>
        <taxon>Mucoromycota</taxon>
        <taxon>Glomeromycotina</taxon>
        <taxon>Glomeromycetes</taxon>
        <taxon>Diversisporales</taxon>
        <taxon>Gigasporaceae</taxon>
        <taxon>Racocetra</taxon>
    </lineage>
</organism>
<evidence type="ECO:0000313" key="1">
    <source>
        <dbReference type="EMBL" id="CAG8821716.1"/>
    </source>
</evidence>
<reference evidence="1" key="1">
    <citation type="submission" date="2021-06" db="EMBL/GenBank/DDBJ databases">
        <authorList>
            <person name="Kallberg Y."/>
            <person name="Tangrot J."/>
            <person name="Rosling A."/>
        </authorList>
    </citation>
    <scope>NUCLEOTIDE SEQUENCE</scope>
    <source>
        <strain evidence="1">MA461A</strain>
    </source>
</reference>
<proteinExistence type="predicted"/>
<feature type="non-terminal residue" evidence="1">
    <location>
        <position position="1"/>
    </location>
</feature>
<protein>
    <submittedName>
        <fullName evidence="1">6962_t:CDS:1</fullName>
    </submittedName>
</protein>